<gene>
    <name evidence="2" type="ORF">GSTUAT00002552001</name>
</gene>
<keyword evidence="3" id="KW-1185">Reference proteome</keyword>
<organism evidence="2 3">
    <name type="scientific">Tuber aestivum</name>
    <name type="common">summer truffle</name>
    <dbReference type="NCBI Taxonomy" id="59557"/>
    <lineage>
        <taxon>Eukaryota</taxon>
        <taxon>Fungi</taxon>
        <taxon>Dikarya</taxon>
        <taxon>Ascomycota</taxon>
        <taxon>Pezizomycotina</taxon>
        <taxon>Pezizomycetes</taxon>
        <taxon>Pezizales</taxon>
        <taxon>Tuberaceae</taxon>
        <taxon>Tuber</taxon>
    </lineage>
</organism>
<protein>
    <submittedName>
        <fullName evidence="2">Uncharacterized protein</fullName>
    </submittedName>
</protein>
<evidence type="ECO:0000313" key="3">
    <source>
        <dbReference type="Proteomes" id="UP001412239"/>
    </source>
</evidence>
<accession>A0A292Q3K8</accession>
<evidence type="ECO:0000313" key="2">
    <source>
        <dbReference type="EMBL" id="CUS13313.1"/>
    </source>
</evidence>
<sequence length="178" mass="19433">MAATKSKSDVPPENDAPSSSKAAAKGSHRRGSSSVTDVYKPAELKDIIGEEGTLRVAKEISRLNWKLNTHPSHLDDWKSLKEIPITTPKVKVLDVYFPLGLHVTARAGSSSTVGVSVYDVLVAIHKQFKKKADDELEMPVLGNLEWGRSEDLSSKEHWPAVVLVAQKKEAPATGKKKN</sequence>
<feature type="compositionally biased region" description="Basic and acidic residues" evidence="1">
    <location>
        <begin position="1"/>
        <end position="10"/>
    </location>
</feature>
<name>A0A292Q3K8_9PEZI</name>
<feature type="region of interest" description="Disordered" evidence="1">
    <location>
        <begin position="1"/>
        <end position="37"/>
    </location>
</feature>
<evidence type="ECO:0000256" key="1">
    <source>
        <dbReference type="SAM" id="MobiDB-lite"/>
    </source>
</evidence>
<proteinExistence type="predicted"/>
<reference evidence="2" key="1">
    <citation type="submission" date="2015-10" db="EMBL/GenBank/DDBJ databases">
        <authorList>
            <person name="Regsiter A."/>
            <person name="william w."/>
        </authorList>
    </citation>
    <scope>NUCLEOTIDE SEQUENCE</scope>
    <source>
        <strain evidence="2">Montdore</strain>
    </source>
</reference>
<dbReference type="Proteomes" id="UP001412239">
    <property type="component" value="Unassembled WGS sequence"/>
</dbReference>
<feature type="compositionally biased region" description="Low complexity" evidence="1">
    <location>
        <begin position="16"/>
        <end position="25"/>
    </location>
</feature>
<dbReference type="AlphaFoldDB" id="A0A292Q3K8"/>
<dbReference type="EMBL" id="LN890974">
    <property type="protein sequence ID" value="CUS13313.1"/>
    <property type="molecule type" value="Genomic_DNA"/>
</dbReference>